<dbReference type="InterPro" id="IPR008183">
    <property type="entry name" value="Aldose_1/G6P_1-epimerase"/>
</dbReference>
<protein>
    <submittedName>
        <fullName evidence="1">Aldose 1-epimerase</fullName>
    </submittedName>
</protein>
<reference evidence="1" key="1">
    <citation type="submission" date="2022-06" db="EMBL/GenBank/DDBJ databases">
        <authorList>
            <person name="Lu C.-H."/>
        </authorList>
    </citation>
    <scope>NUCLEOTIDE SEQUENCE</scope>
    <source>
        <strain evidence="1">21MJYT02-11</strain>
    </source>
</reference>
<dbReference type="SUPFAM" id="SSF74650">
    <property type="entry name" value="Galactose mutarotase-like"/>
    <property type="match status" value="1"/>
</dbReference>
<keyword evidence="2" id="KW-1185">Reference proteome</keyword>
<evidence type="ECO:0000313" key="2">
    <source>
        <dbReference type="Proteomes" id="UP001162811"/>
    </source>
</evidence>
<accession>A0ABT1AIA8</accession>
<dbReference type="Proteomes" id="UP001162811">
    <property type="component" value="Unassembled WGS sequence"/>
</dbReference>
<dbReference type="Gene3D" id="2.70.98.10">
    <property type="match status" value="1"/>
</dbReference>
<proteinExistence type="predicted"/>
<dbReference type="InterPro" id="IPR011013">
    <property type="entry name" value="Gal_mutarotase_sf_dom"/>
</dbReference>
<gene>
    <name evidence="1" type="ORF">NG900_07985</name>
</gene>
<evidence type="ECO:0000313" key="1">
    <source>
        <dbReference type="EMBL" id="MCO5398135.1"/>
    </source>
</evidence>
<reference evidence="1" key="2">
    <citation type="journal article" date="2023" name="Front. Microbiol.">
        <title>Ralstonia chuxiongensis sp. nov., Ralstonia mojiangensis sp. nov., and Ralstonia soli sp. nov., isolated from tobacco fields, are three novel species in the family Burkholderiaceae.</title>
        <authorList>
            <person name="Lu C.H."/>
            <person name="Zhang Y.Y."/>
            <person name="Jiang N."/>
            <person name="Chen W."/>
            <person name="Shao X."/>
            <person name="Zhao Z.M."/>
            <person name="Lu W.L."/>
            <person name="Hu X."/>
            <person name="Xi Y.X."/>
            <person name="Zou S.Y."/>
            <person name="Wei Q.J."/>
            <person name="Lin Z.L."/>
            <person name="Gong L."/>
            <person name="Gai X.T."/>
            <person name="Zhang L.Q."/>
            <person name="Li J.Y."/>
            <person name="Jin Y."/>
            <person name="Xia Z.Y."/>
        </authorList>
    </citation>
    <scope>NUCLEOTIDE SEQUENCE</scope>
    <source>
        <strain evidence="1">21MJYT02-11</strain>
    </source>
</reference>
<dbReference type="InterPro" id="IPR014718">
    <property type="entry name" value="GH-type_carb-bd"/>
</dbReference>
<dbReference type="RefSeq" id="WP_252678895.1">
    <property type="nucleotide sequence ID" value="NZ_JAMXHT010000003.1"/>
</dbReference>
<comment type="caution">
    <text evidence="1">The sequence shown here is derived from an EMBL/GenBank/DDBJ whole genome shotgun (WGS) entry which is preliminary data.</text>
</comment>
<name>A0ABT1AIA8_9RALS</name>
<dbReference type="CDD" id="cd09021">
    <property type="entry name" value="Aldose_epim_Ec_YphB"/>
    <property type="match status" value="1"/>
</dbReference>
<dbReference type="EMBL" id="JAMXHT010000003">
    <property type="protein sequence ID" value="MCO5398135.1"/>
    <property type="molecule type" value="Genomic_DNA"/>
</dbReference>
<organism evidence="1 2">
    <name type="scientific">Ralstonia soli</name>
    <dbReference type="NCBI Taxonomy" id="2953896"/>
    <lineage>
        <taxon>Bacteria</taxon>
        <taxon>Pseudomonadati</taxon>
        <taxon>Pseudomonadota</taxon>
        <taxon>Betaproteobacteria</taxon>
        <taxon>Burkholderiales</taxon>
        <taxon>Burkholderiaceae</taxon>
        <taxon>Ralstonia</taxon>
    </lineage>
</organism>
<dbReference type="Pfam" id="PF01263">
    <property type="entry name" value="Aldose_epim"/>
    <property type="match status" value="1"/>
</dbReference>
<sequence>MTPAAWLAPGPVHRLQAGGLTMDVAPAAGGRIASLASVSEGGQRIDWLAPMSEACLRDGFDGLAWPKTGCYPLLPFSNRIRDGRFQWGGREIRLAPHPGQPHAMHGLAHARPWTVEQLTASSIVLGLRYVPETDNWPWPFTATQALTLSPVGLDAVITLRNDSESDMPAGGGFHPYFVRTPGMRVQFDAPTMWPTDAGEVAIRREPATAREDFCVARALPDDALSVYYSDWNRQAVVSHDDGAALTVNADDPLDHFILHAPQGQPYFCLEPVSHVADAINLAEQGWGGTGLRTLAPGETMRLRMQLRIRDAD</sequence>